<dbReference type="PANTHER" id="PTHR21469">
    <property type="entry name" value="EXOPHILIN-5"/>
    <property type="match status" value="1"/>
</dbReference>
<feature type="region of interest" description="Disordered" evidence="1">
    <location>
        <begin position="1119"/>
        <end position="1150"/>
    </location>
</feature>
<feature type="non-terminal residue" evidence="2">
    <location>
        <position position="1"/>
    </location>
</feature>
<feature type="compositionally biased region" description="Polar residues" evidence="1">
    <location>
        <begin position="195"/>
        <end position="216"/>
    </location>
</feature>
<accession>A0A8J6E9T9</accession>
<comment type="caution">
    <text evidence="2">The sequence shown here is derived from an EMBL/GenBank/DDBJ whole genome shotgun (WGS) entry which is preliminary data.</text>
</comment>
<feature type="compositionally biased region" description="Polar residues" evidence="1">
    <location>
        <begin position="339"/>
        <end position="366"/>
    </location>
</feature>
<feature type="region of interest" description="Disordered" evidence="1">
    <location>
        <begin position="936"/>
        <end position="1014"/>
    </location>
</feature>
<feature type="region of interest" description="Disordered" evidence="1">
    <location>
        <begin position="388"/>
        <end position="472"/>
    </location>
</feature>
<feature type="compositionally biased region" description="Polar residues" evidence="1">
    <location>
        <begin position="984"/>
        <end position="1014"/>
    </location>
</feature>
<feature type="region of interest" description="Disordered" evidence="1">
    <location>
        <begin position="195"/>
        <end position="241"/>
    </location>
</feature>
<dbReference type="Proteomes" id="UP000770717">
    <property type="component" value="Unassembled WGS sequence"/>
</dbReference>
<feature type="region of interest" description="Disordered" evidence="1">
    <location>
        <begin position="114"/>
        <end position="133"/>
    </location>
</feature>
<feature type="region of interest" description="Disordered" evidence="1">
    <location>
        <begin position="1314"/>
        <end position="1334"/>
    </location>
</feature>
<evidence type="ECO:0000313" key="3">
    <source>
        <dbReference type="Proteomes" id="UP000770717"/>
    </source>
</evidence>
<evidence type="ECO:0000313" key="2">
    <source>
        <dbReference type="EMBL" id="KAG9465729.1"/>
    </source>
</evidence>
<feature type="compositionally biased region" description="Low complexity" evidence="1">
    <location>
        <begin position="397"/>
        <end position="410"/>
    </location>
</feature>
<feature type="compositionally biased region" description="Basic and acidic residues" evidence="1">
    <location>
        <begin position="427"/>
        <end position="450"/>
    </location>
</feature>
<feature type="region of interest" description="Disordered" evidence="1">
    <location>
        <begin position="1283"/>
        <end position="1302"/>
    </location>
</feature>
<dbReference type="OrthoDB" id="9908998at2759"/>
<feature type="compositionally biased region" description="Polar residues" evidence="1">
    <location>
        <begin position="1611"/>
        <end position="1629"/>
    </location>
</feature>
<feature type="compositionally biased region" description="Polar residues" evidence="1">
    <location>
        <begin position="268"/>
        <end position="282"/>
    </location>
</feature>
<evidence type="ECO:0000256" key="1">
    <source>
        <dbReference type="SAM" id="MobiDB-lite"/>
    </source>
</evidence>
<feature type="region of interest" description="Disordered" evidence="1">
    <location>
        <begin position="1702"/>
        <end position="1767"/>
    </location>
</feature>
<dbReference type="PANTHER" id="PTHR21469:SF4">
    <property type="entry name" value="EXOPHILIN-5"/>
    <property type="match status" value="1"/>
</dbReference>
<feature type="region of interest" description="Disordered" evidence="1">
    <location>
        <begin position="64"/>
        <end position="95"/>
    </location>
</feature>
<protein>
    <recommendedName>
        <fullName evidence="4">Exophilin 5</fullName>
    </recommendedName>
</protein>
<dbReference type="EMBL" id="WNTK01002750">
    <property type="protein sequence ID" value="KAG9465729.1"/>
    <property type="molecule type" value="Genomic_DNA"/>
</dbReference>
<proteinExistence type="predicted"/>
<feature type="region of interest" description="Disordered" evidence="1">
    <location>
        <begin position="1604"/>
        <end position="1629"/>
    </location>
</feature>
<feature type="region of interest" description="Disordered" evidence="1">
    <location>
        <begin position="1459"/>
        <end position="1486"/>
    </location>
</feature>
<feature type="compositionally biased region" description="Polar residues" evidence="1">
    <location>
        <begin position="76"/>
        <end position="92"/>
    </location>
</feature>
<feature type="compositionally biased region" description="Polar residues" evidence="1">
    <location>
        <begin position="1527"/>
        <end position="1541"/>
    </location>
</feature>
<feature type="region of interest" description="Disordered" evidence="1">
    <location>
        <begin position="1527"/>
        <end position="1554"/>
    </location>
</feature>
<feature type="region of interest" description="Disordered" evidence="1">
    <location>
        <begin position="268"/>
        <end position="367"/>
    </location>
</feature>
<dbReference type="InterPro" id="IPR039916">
    <property type="entry name" value="EXPH5"/>
</dbReference>
<feature type="compositionally biased region" description="Basic and acidic residues" evidence="1">
    <location>
        <begin position="1314"/>
        <end position="1326"/>
    </location>
</feature>
<feature type="compositionally biased region" description="Basic and acidic residues" evidence="1">
    <location>
        <begin position="1459"/>
        <end position="1477"/>
    </location>
</feature>
<gene>
    <name evidence="2" type="ORF">GDO78_017838</name>
</gene>
<feature type="compositionally biased region" description="Acidic residues" evidence="1">
    <location>
        <begin position="1736"/>
        <end position="1767"/>
    </location>
</feature>
<feature type="compositionally biased region" description="Polar residues" evidence="1">
    <location>
        <begin position="1284"/>
        <end position="1294"/>
    </location>
</feature>
<feature type="compositionally biased region" description="Polar residues" evidence="1">
    <location>
        <begin position="936"/>
        <end position="949"/>
    </location>
</feature>
<feature type="compositionally biased region" description="Basic and acidic residues" evidence="1">
    <location>
        <begin position="218"/>
        <end position="231"/>
    </location>
</feature>
<name>A0A8J6E9T9_ELECQ</name>
<reference evidence="2" key="1">
    <citation type="thesis" date="2020" institute="ProQuest LLC" country="789 East Eisenhower Parkway, Ann Arbor, MI, USA">
        <title>Comparative Genomics and Chromosome Evolution.</title>
        <authorList>
            <person name="Mudd A.B."/>
        </authorList>
    </citation>
    <scope>NUCLEOTIDE SEQUENCE</scope>
    <source>
        <strain evidence="2">HN-11 Male</strain>
        <tissue evidence="2">Kidney and liver</tissue>
    </source>
</reference>
<feature type="compositionally biased region" description="Low complexity" evidence="1">
    <location>
        <begin position="295"/>
        <end position="309"/>
    </location>
</feature>
<sequence length="1767" mass="200272">IFLVYGQLRNPLLVFCFSKLKCWKRKDVKWLHAVSGEWFEEILKKKFKDSPDVRCLVKPPLTHHLKKTPQAEPESSRMTTSRNSQPQKNSGPSFLGLRTPLSALFSFRKSAKQILKPPPQQERHGIFSISGQLPPNTQVNKKFEIYHSARSVKQIASFFEAQHNRVREDDTTRATSQLEKEVFQVLGDLDQKLAQEQNQKQTLRTSRLTSYKNGRQNAKVESHHDTSEPKKVFSSLSSHDGRRTVALEEAHTSYATYQPRKFYEMYSNRQRPVSKTQISNKSFYKKNPSPVRNTSPNSSPHSGTFSSTSLQLSPPDTDLERTRQHKSKRIPVTAIKWNNAFSSGQSEKTGRTSKTQSALDLTNVGKSSHRSRVFDLYKYKNAPRVPVSTSNDLHEFSNNITSTSGNGSTGYYKNNSPGHGPKVKYSTRSERTLKEESKKNSFKNKEKNKIPSESLSSNDKETESMESESELSIHMDASSVTNQLQEASNELCTFNLQIDDLLTKADLKSNDECKMAIDHEQCRKVETNIHDEEIPTNCTLRPEIKTFHDPDIPAVSSICISEPDIMDVDAPTDNTSSITPVGLGPSAQDDHFPPKTERPSLTFTDHNQSLDDIKKCNTIAPRKSYKIEIPSSPISEDLKSVDQENPAASKRSSLCSNTTDIGGKFAWMYRRRGSNGNRAEVFRSDTLKFHKRNASSLPDLIDEDSETITDNHDVSVLNKSCENVVGCYEIPVPETNWSSRISDNSNEKPINAGSRTFQYLQNPHMSSYGSVRDGTVKNVERKTTYPATLNHGDRLTQKQTNYNHTERFISDTLKYTKRNASSLPDLIDQDSEHDGDYHTSTVFETTSPRTPNERNGMYLDSSTRPFCVQDAIQQAKKSNRVSIKTEKKTISRTVYQEHIMTESDNVKNFLALTKTTPFSQVHTNIKSVNVNNDEYKMQNVSDSNNNTRSIEGLQDSDVIKKDDGSRIGSGYTHQKQDHVKTKQVKSSKCDASSEPSLSGLNQKNVVSSANQKNTNQNLQVKEGCESKKHVYKNLIYQLDQEAKNKAVQYTEPLEVRDSSSFPVSQTVKEHSEGNNLSRAKCLSGTESKSTNLLKQHLLVTPEPFKRNVHINVSPKSEWTHSTISEDSKTPTFPVDENIKNPASENKASPEGVQLPKRYTCQQVITNTEIYESIIDPSNPEVDTIEYRKVVSIYYSLPRKFSRRISDLSMNNLKNIDKTLEQNSAPSALLDKMVNRCHKPKPDPNHQNPEKLLTSITETVHEEVHSVDNAPFKTHLSNFHKIPLHTNQKNGSRPNSGKESDGLVNMFSYTSKNEDHYTAKEDAKNKNEYSPTRSSPRYVPHTYYYTLPSRKSSFQDLERNVLESDIAMARNRFNIYSSNRNMEPSSPKYQDVFTSPMLNYDNLNYSSGYDFMHYQDNNKRDYNINNIFGRDGGVHKQKSLDESLLLKEDLPSIYKAKSVKELSPRKSNEPENISRHMECNTSPPSNYSPVFSKNNETINRARPSYCSEFVQKKMKPINAKKFSYSFDHSGQENVSQRSSGSYGDTARMSDANSPPVLYSPNENCLSYVSKHFGKESPKDCRDDEYLYRSKSMKFLNSKGQENLTDYKRKSDGSFSSKSCGDTLRSKSASGDTWNRRFSAEMLDENENCPVPEDSSEHKPAGTSKSFDYGIFGKEQQEAILNNIKRSLTVGRLWRPSFLKNPGFLRTEQSSKEINPVGQSSGDVPPQGPGFKESLNIYEDEPVDPSDSDTDTTTDDEYYLDDNEKESEL</sequence>
<organism evidence="2 3">
    <name type="scientific">Eleutherodactylus coqui</name>
    <name type="common">Puerto Rican coqui</name>
    <dbReference type="NCBI Taxonomy" id="57060"/>
    <lineage>
        <taxon>Eukaryota</taxon>
        <taxon>Metazoa</taxon>
        <taxon>Chordata</taxon>
        <taxon>Craniata</taxon>
        <taxon>Vertebrata</taxon>
        <taxon>Euteleostomi</taxon>
        <taxon>Amphibia</taxon>
        <taxon>Batrachia</taxon>
        <taxon>Anura</taxon>
        <taxon>Neobatrachia</taxon>
        <taxon>Hyloidea</taxon>
        <taxon>Eleutherodactylidae</taxon>
        <taxon>Eleutherodactylinae</taxon>
        <taxon>Eleutherodactylus</taxon>
        <taxon>Eleutherodactylus</taxon>
    </lineage>
</organism>
<keyword evidence="3" id="KW-1185">Reference proteome</keyword>
<evidence type="ECO:0008006" key="4">
    <source>
        <dbReference type="Google" id="ProtNLM"/>
    </source>
</evidence>